<comment type="caution">
    <text evidence="2">The sequence shown here is derived from an EMBL/GenBank/DDBJ whole genome shotgun (WGS) entry which is preliminary data.</text>
</comment>
<sequence>MKHLFPALALILTFGAGQAMAENRVVTFQNLSGQAIEALFGSNTGTNDWEEDLLGDGTLGIDEEIDVNFDDGTGSCAFDFKAVYADGSEGVLPNVDVCSIASVTIE</sequence>
<feature type="chain" id="PRO_5046902902" description="Argininosuccinate lyase" evidence="1">
    <location>
        <begin position="22"/>
        <end position="106"/>
    </location>
</feature>
<organism evidence="2 3">
    <name type="scientific">Paracoccus cavernae</name>
    <dbReference type="NCBI Taxonomy" id="1571207"/>
    <lineage>
        <taxon>Bacteria</taxon>
        <taxon>Pseudomonadati</taxon>
        <taxon>Pseudomonadota</taxon>
        <taxon>Alphaproteobacteria</taxon>
        <taxon>Rhodobacterales</taxon>
        <taxon>Paracoccaceae</taxon>
        <taxon>Paracoccus</taxon>
    </lineage>
</organism>
<keyword evidence="1" id="KW-0732">Signal</keyword>
<evidence type="ECO:0000256" key="1">
    <source>
        <dbReference type="SAM" id="SignalP"/>
    </source>
</evidence>
<evidence type="ECO:0008006" key="4">
    <source>
        <dbReference type="Google" id="ProtNLM"/>
    </source>
</evidence>
<accession>A0ABT8DAH5</accession>
<proteinExistence type="predicted"/>
<dbReference type="Proteomes" id="UP001243846">
    <property type="component" value="Unassembled WGS sequence"/>
</dbReference>
<keyword evidence="3" id="KW-1185">Reference proteome</keyword>
<protein>
    <recommendedName>
        <fullName evidence="4">Argininosuccinate lyase</fullName>
    </recommendedName>
</protein>
<dbReference type="EMBL" id="JAUFRC010000001">
    <property type="protein sequence ID" value="MDN3713490.1"/>
    <property type="molecule type" value="Genomic_DNA"/>
</dbReference>
<dbReference type="RefSeq" id="WP_377684213.1">
    <property type="nucleotide sequence ID" value="NZ_JBHMDZ010000003.1"/>
</dbReference>
<reference evidence="3" key="1">
    <citation type="journal article" date="2019" name="Int. J. Syst. Evol. Microbiol.">
        <title>The Global Catalogue of Microorganisms (GCM) 10K type strain sequencing project: providing services to taxonomists for standard genome sequencing and annotation.</title>
        <authorList>
            <consortium name="The Broad Institute Genomics Platform"/>
            <consortium name="The Broad Institute Genome Sequencing Center for Infectious Disease"/>
            <person name="Wu L."/>
            <person name="Ma J."/>
        </authorList>
    </citation>
    <scope>NUCLEOTIDE SEQUENCE [LARGE SCALE GENOMIC DNA]</scope>
    <source>
        <strain evidence="3">CECT 8482</strain>
    </source>
</reference>
<gene>
    <name evidence="2" type="ORF">QWZ10_20210</name>
</gene>
<evidence type="ECO:0000313" key="3">
    <source>
        <dbReference type="Proteomes" id="UP001243846"/>
    </source>
</evidence>
<name>A0ABT8DAH5_9RHOB</name>
<evidence type="ECO:0000313" key="2">
    <source>
        <dbReference type="EMBL" id="MDN3713490.1"/>
    </source>
</evidence>
<feature type="signal peptide" evidence="1">
    <location>
        <begin position="1"/>
        <end position="21"/>
    </location>
</feature>